<evidence type="ECO:0000256" key="2">
    <source>
        <dbReference type="ARBA" id="ARBA00022553"/>
    </source>
</evidence>
<dbReference type="RefSeq" id="WP_145287762.1">
    <property type="nucleotide sequence ID" value="NZ_CP036318.1"/>
</dbReference>
<dbReference type="SUPFAM" id="SSF47336">
    <property type="entry name" value="ACP-like"/>
    <property type="match status" value="1"/>
</dbReference>
<sequence>MTASIRFTSEQQVVDALSKASQLLSDARRKRTEPIAVIGMGCRFPGADDLDRFWQLLNRGDCAIGRVPEERWDAAALTSPHPKTPGKMITDRGGYIGQVDRFDSRFFEITRREASSLDPQHRLLLETAWRTLEHAGVPVESTFGGRHGVFVGICSSDYLHLLNKSDLASIDAYHGTGNAHGAAVGRLSYFLKWQGPSLAIDTACSSSLVALHHAIGSLRNDECEMALVAGVNLILTPQLSINLSQAGMLSPQGLCQAFAASADGFARGEGCGAVLLKRLSDAVRDGDRIVCCISGSAVNQDGRSNGLTAPNGLAQQDVIRAALKGCQLKPDAIDYVEAHGTGTPLGDPIEMRALGEVFGQRKRPLLVGSVKTNIGHLEAAAGVAGLIKTCLSLQHQTLPRHLHFDRPSEHIDWSLPIQVTDQRRPWQPAATSNDDSPLRRAGISSFGFGGTNAHVIVEEYLSNEPMLPDASQQGPTIVKLSAKTETALERLIDLYASGLPDAALSQIAATANLGRDDFPFRRFVIARNHDELLAGLRGQAATADPDDPSFAQLLQIGKRYVAGDAIDWSAITPGRRDQMVTLPGHPFNRQRCWLPQNNAVAALSPIASASLASSTRGEHPLLGSQLDLAGKSIVFESDLAKVDYLDDHRLRGEAIFPATGYVEQGLAAAKRLAGRTLSVRELQLHRPLVIGKDACRVQIVMEPDFNGGYRCSIQHRGASQWLEHASMHLRESDQNALQIAGWNENGPLGNCEDPIAVDKHYAAMDAIGIQYGSAFRGLRCLSTRGAAAYGMVQLPSSAGDPANYCLHPALLDSALQILATLVPADQRAMWLPVSIDRVDLANLDTSPVNVHVGGRLLRDQTTDQWIGDIQICDEAESVIGNIRGLRLQRLAAPQSQSSRTPSSNLASAASIGKPSDYADNAAYEAKLLEFARQQVAEIAEIELEEVLLDAPLTSLGLDSIMAIELQGVLEKELNVEVSMELFLKDLSLRALLHEVLSANQSDATQADASVAEDVWVEGAL</sequence>
<dbReference type="InterPro" id="IPR032821">
    <property type="entry name" value="PKS_assoc"/>
</dbReference>
<dbReference type="SMART" id="SM00826">
    <property type="entry name" value="PKS_DH"/>
    <property type="match status" value="1"/>
</dbReference>
<feature type="region of interest" description="N-terminal hotdog fold" evidence="5">
    <location>
        <begin position="619"/>
        <end position="736"/>
    </location>
</feature>
<feature type="active site" description="Proton acceptor; for dehydratase activity" evidence="5">
    <location>
        <position position="648"/>
    </location>
</feature>
<dbReference type="PANTHER" id="PTHR43775:SF37">
    <property type="entry name" value="SI:DKEY-61P9.11"/>
    <property type="match status" value="1"/>
</dbReference>
<dbReference type="Gene3D" id="3.40.47.10">
    <property type="match status" value="1"/>
</dbReference>
<evidence type="ECO:0000256" key="1">
    <source>
        <dbReference type="ARBA" id="ARBA00022450"/>
    </source>
</evidence>
<keyword evidence="2" id="KW-0597">Phosphoprotein</keyword>
<dbReference type="InterPro" id="IPR014030">
    <property type="entry name" value="Ketoacyl_synth_N"/>
</dbReference>
<keyword evidence="1" id="KW-0596">Phosphopantetheine</keyword>
<dbReference type="InterPro" id="IPR042104">
    <property type="entry name" value="PKS_dehydratase_sf"/>
</dbReference>
<dbReference type="Gene3D" id="3.30.70.3290">
    <property type="match status" value="1"/>
</dbReference>
<dbReference type="Pfam" id="PF14765">
    <property type="entry name" value="PS-DH"/>
    <property type="match status" value="1"/>
</dbReference>
<dbReference type="InterPro" id="IPR009081">
    <property type="entry name" value="PP-bd_ACP"/>
</dbReference>
<dbReference type="Gene3D" id="1.10.1200.10">
    <property type="entry name" value="ACP-like"/>
    <property type="match status" value="1"/>
</dbReference>
<comment type="function">
    <text evidence="4">Involved in production of the polyketide antibiotic thailandamide.</text>
</comment>
<protein>
    <submittedName>
        <fullName evidence="9">Phthiocerol/phenolphthiocerol synthesis polyketide synthase type I PpsB</fullName>
        <ecNumber evidence="9">2.3.1.41</ecNumber>
    </submittedName>
</protein>
<dbReference type="PANTHER" id="PTHR43775">
    <property type="entry name" value="FATTY ACID SYNTHASE"/>
    <property type="match status" value="1"/>
</dbReference>
<accession>A0A518IXW7</accession>
<dbReference type="EC" id="2.3.1.41" evidence="9"/>
<dbReference type="InterPro" id="IPR020806">
    <property type="entry name" value="PKS_PP-bd"/>
</dbReference>
<gene>
    <name evidence="9" type="primary">ppsB</name>
    <name evidence="9" type="ORF">Mal33_39440</name>
</gene>
<keyword evidence="10" id="KW-1185">Reference proteome</keyword>
<dbReference type="Gene3D" id="3.10.129.110">
    <property type="entry name" value="Polyketide synthase dehydratase"/>
    <property type="match status" value="1"/>
</dbReference>
<keyword evidence="3 9" id="KW-0808">Transferase</keyword>
<feature type="domain" description="PKS/mFAS DH" evidence="8">
    <location>
        <begin position="619"/>
        <end position="896"/>
    </location>
</feature>
<dbReference type="EMBL" id="CP036318">
    <property type="protein sequence ID" value="QDV57928.1"/>
    <property type="molecule type" value="Genomic_DNA"/>
</dbReference>
<dbReference type="Pfam" id="PF16197">
    <property type="entry name" value="KAsynt_C_assoc"/>
    <property type="match status" value="1"/>
</dbReference>
<dbReference type="InterPro" id="IPR050091">
    <property type="entry name" value="PKS_NRPS_Biosynth_Enz"/>
</dbReference>
<reference evidence="9 10" key="1">
    <citation type="submission" date="2019-02" db="EMBL/GenBank/DDBJ databases">
        <title>Deep-cultivation of Planctomycetes and their phenomic and genomic characterization uncovers novel biology.</title>
        <authorList>
            <person name="Wiegand S."/>
            <person name="Jogler M."/>
            <person name="Boedeker C."/>
            <person name="Pinto D."/>
            <person name="Vollmers J."/>
            <person name="Rivas-Marin E."/>
            <person name="Kohn T."/>
            <person name="Peeters S.H."/>
            <person name="Heuer A."/>
            <person name="Rast P."/>
            <person name="Oberbeckmann S."/>
            <person name="Bunk B."/>
            <person name="Jeske O."/>
            <person name="Meyerdierks A."/>
            <person name="Storesund J.E."/>
            <person name="Kallscheuer N."/>
            <person name="Luecker S."/>
            <person name="Lage O.M."/>
            <person name="Pohl T."/>
            <person name="Merkel B.J."/>
            <person name="Hornburger P."/>
            <person name="Mueller R.-W."/>
            <person name="Bruemmer F."/>
            <person name="Labrenz M."/>
            <person name="Spormann A.M."/>
            <person name="Op den Camp H."/>
            <person name="Overmann J."/>
            <person name="Amann R."/>
            <person name="Jetten M.S.M."/>
            <person name="Mascher T."/>
            <person name="Medema M.H."/>
            <person name="Devos D.P."/>
            <person name="Kaster A.-K."/>
            <person name="Ovreas L."/>
            <person name="Rohde M."/>
            <person name="Galperin M.Y."/>
            <person name="Jogler C."/>
        </authorList>
    </citation>
    <scope>NUCLEOTIDE SEQUENCE [LARGE SCALE GENOMIC DNA]</scope>
    <source>
        <strain evidence="9 10">Mal33</strain>
    </source>
</reference>
<organism evidence="9 10">
    <name type="scientific">Rosistilla oblonga</name>
    <dbReference type="NCBI Taxonomy" id="2527990"/>
    <lineage>
        <taxon>Bacteria</taxon>
        <taxon>Pseudomonadati</taxon>
        <taxon>Planctomycetota</taxon>
        <taxon>Planctomycetia</taxon>
        <taxon>Pirellulales</taxon>
        <taxon>Pirellulaceae</taxon>
        <taxon>Rosistilla</taxon>
    </lineage>
</organism>
<dbReference type="Pfam" id="PF00109">
    <property type="entry name" value="ketoacyl-synt"/>
    <property type="match status" value="1"/>
</dbReference>
<dbReference type="FunFam" id="3.40.47.10:FF:000019">
    <property type="entry name" value="Polyketide synthase type I"/>
    <property type="match status" value="1"/>
</dbReference>
<dbReference type="Proteomes" id="UP000316770">
    <property type="component" value="Chromosome"/>
</dbReference>
<dbReference type="GO" id="GO:0031177">
    <property type="term" value="F:phosphopantetheine binding"/>
    <property type="evidence" value="ECO:0007669"/>
    <property type="project" value="InterPro"/>
</dbReference>
<dbReference type="PROSITE" id="PS00606">
    <property type="entry name" value="KS3_1"/>
    <property type="match status" value="1"/>
</dbReference>
<evidence type="ECO:0000256" key="3">
    <source>
        <dbReference type="ARBA" id="ARBA00022679"/>
    </source>
</evidence>
<evidence type="ECO:0000313" key="10">
    <source>
        <dbReference type="Proteomes" id="UP000316770"/>
    </source>
</evidence>
<dbReference type="SUPFAM" id="SSF53901">
    <property type="entry name" value="Thiolase-like"/>
    <property type="match status" value="1"/>
</dbReference>
<dbReference type="InterPro" id="IPR049551">
    <property type="entry name" value="PKS_DH_C"/>
</dbReference>
<evidence type="ECO:0000259" key="7">
    <source>
        <dbReference type="PROSITE" id="PS52004"/>
    </source>
</evidence>
<dbReference type="AlphaFoldDB" id="A0A518IXW7"/>
<dbReference type="InterPro" id="IPR020807">
    <property type="entry name" value="PKS_DH"/>
</dbReference>
<dbReference type="SMART" id="SM00823">
    <property type="entry name" value="PKS_PP"/>
    <property type="match status" value="1"/>
</dbReference>
<dbReference type="InterPro" id="IPR016039">
    <property type="entry name" value="Thiolase-like"/>
</dbReference>
<dbReference type="GO" id="GO:0006633">
    <property type="term" value="P:fatty acid biosynthetic process"/>
    <property type="evidence" value="ECO:0007669"/>
    <property type="project" value="InterPro"/>
</dbReference>
<feature type="domain" description="Carrier" evidence="6">
    <location>
        <begin position="925"/>
        <end position="999"/>
    </location>
</feature>
<evidence type="ECO:0000313" key="9">
    <source>
        <dbReference type="EMBL" id="QDV57928.1"/>
    </source>
</evidence>
<dbReference type="Pfam" id="PF02801">
    <property type="entry name" value="Ketoacyl-synt_C"/>
    <property type="match status" value="1"/>
</dbReference>
<dbReference type="Pfam" id="PF00550">
    <property type="entry name" value="PP-binding"/>
    <property type="match status" value="1"/>
</dbReference>
<dbReference type="Pfam" id="PF21089">
    <property type="entry name" value="PKS_DH_N"/>
    <property type="match status" value="1"/>
</dbReference>
<dbReference type="InterPro" id="IPR036736">
    <property type="entry name" value="ACP-like_sf"/>
</dbReference>
<feature type="region of interest" description="C-terminal hotdog fold" evidence="5">
    <location>
        <begin position="750"/>
        <end position="896"/>
    </location>
</feature>
<feature type="active site" description="Proton donor; for dehydratase activity" evidence="5">
    <location>
        <position position="812"/>
    </location>
</feature>
<dbReference type="PROSITE" id="PS50075">
    <property type="entry name" value="CARRIER"/>
    <property type="match status" value="1"/>
</dbReference>
<evidence type="ECO:0000256" key="5">
    <source>
        <dbReference type="PROSITE-ProRule" id="PRU01363"/>
    </source>
</evidence>
<dbReference type="InterPro" id="IPR049900">
    <property type="entry name" value="PKS_mFAS_DH"/>
</dbReference>
<dbReference type="InterPro" id="IPR020841">
    <property type="entry name" value="PKS_Beta-ketoAc_synthase_dom"/>
</dbReference>
<keyword evidence="9" id="KW-0012">Acyltransferase</keyword>
<evidence type="ECO:0000259" key="8">
    <source>
        <dbReference type="PROSITE" id="PS52019"/>
    </source>
</evidence>
<dbReference type="InterPro" id="IPR049552">
    <property type="entry name" value="PKS_DH_N"/>
</dbReference>
<dbReference type="InterPro" id="IPR014031">
    <property type="entry name" value="Ketoacyl_synth_C"/>
</dbReference>
<dbReference type="SMART" id="SM00825">
    <property type="entry name" value="PKS_KS"/>
    <property type="match status" value="1"/>
</dbReference>
<dbReference type="GO" id="GO:0004315">
    <property type="term" value="F:3-oxoacyl-[acyl-carrier-protein] synthase activity"/>
    <property type="evidence" value="ECO:0007669"/>
    <property type="project" value="UniProtKB-EC"/>
</dbReference>
<dbReference type="PROSITE" id="PS52019">
    <property type="entry name" value="PKS_MFAS_DH"/>
    <property type="match status" value="1"/>
</dbReference>
<dbReference type="PROSITE" id="PS52004">
    <property type="entry name" value="KS3_2"/>
    <property type="match status" value="1"/>
</dbReference>
<evidence type="ECO:0000259" key="6">
    <source>
        <dbReference type="PROSITE" id="PS50075"/>
    </source>
</evidence>
<feature type="domain" description="Ketosynthase family 3 (KS3)" evidence="7">
    <location>
        <begin position="32"/>
        <end position="459"/>
    </location>
</feature>
<dbReference type="InterPro" id="IPR018201">
    <property type="entry name" value="Ketoacyl_synth_AS"/>
</dbReference>
<dbReference type="CDD" id="cd00833">
    <property type="entry name" value="PKS"/>
    <property type="match status" value="1"/>
</dbReference>
<dbReference type="GO" id="GO:0004312">
    <property type="term" value="F:fatty acid synthase activity"/>
    <property type="evidence" value="ECO:0007669"/>
    <property type="project" value="TreeGrafter"/>
</dbReference>
<evidence type="ECO:0000256" key="4">
    <source>
        <dbReference type="ARBA" id="ARBA00054155"/>
    </source>
</evidence>
<proteinExistence type="predicted"/>
<name>A0A518IXW7_9BACT</name>